<dbReference type="GO" id="GO:0005829">
    <property type="term" value="C:cytosol"/>
    <property type="evidence" value="ECO:0007669"/>
    <property type="project" value="TreeGrafter"/>
</dbReference>
<dbReference type="InterPro" id="IPR003761">
    <property type="entry name" value="Exonuc_VII_S"/>
</dbReference>
<evidence type="ECO:0000256" key="6">
    <source>
        <dbReference type="HAMAP-Rule" id="MF_00337"/>
    </source>
</evidence>
<dbReference type="GO" id="GO:0006308">
    <property type="term" value="P:DNA catabolic process"/>
    <property type="evidence" value="ECO:0007669"/>
    <property type="project" value="UniProtKB-UniRule"/>
</dbReference>
<evidence type="ECO:0000256" key="1">
    <source>
        <dbReference type="ARBA" id="ARBA00009998"/>
    </source>
</evidence>
<organism evidence="8 9">
    <name type="scientific">Candidatus Uhrbacteria bacterium RIFCSPHIGHO2_12_FULL_57_11</name>
    <dbReference type="NCBI Taxonomy" id="1802398"/>
    <lineage>
        <taxon>Bacteria</taxon>
        <taxon>Candidatus Uhriibacteriota</taxon>
    </lineage>
</organism>
<evidence type="ECO:0000256" key="2">
    <source>
        <dbReference type="ARBA" id="ARBA00022490"/>
    </source>
</evidence>
<dbReference type="InterPro" id="IPR037004">
    <property type="entry name" value="Exonuc_VII_ssu_sf"/>
</dbReference>
<comment type="function">
    <text evidence="6">Bidirectionally degrades single-stranded DNA into large acid-insoluble oligonucleotides, which are then degraded further into small acid-soluble oligonucleotides.</text>
</comment>
<evidence type="ECO:0000313" key="8">
    <source>
        <dbReference type="EMBL" id="OGL78364.1"/>
    </source>
</evidence>
<evidence type="ECO:0000313" key="9">
    <source>
        <dbReference type="Proteomes" id="UP000176598"/>
    </source>
</evidence>
<sequence>MPPKESKKLNVGEAFGELEKITEWFEKGEVDLEEGLGKFERGLELAKKLKTRLSEVENRVEEIRKKFGEIGEEAE</sequence>
<dbReference type="EMBL" id="MGEG01000036">
    <property type="protein sequence ID" value="OGL78364.1"/>
    <property type="molecule type" value="Genomic_DNA"/>
</dbReference>
<dbReference type="AlphaFoldDB" id="A0A1F7UKV1"/>
<dbReference type="EC" id="3.1.11.6" evidence="6"/>
<keyword evidence="5 6" id="KW-0269">Exonuclease</keyword>
<dbReference type="NCBIfam" id="TIGR01280">
    <property type="entry name" value="xseB"/>
    <property type="match status" value="1"/>
</dbReference>
<feature type="coiled-coil region" evidence="7">
    <location>
        <begin position="46"/>
        <end position="73"/>
    </location>
</feature>
<comment type="similarity">
    <text evidence="1 6">Belongs to the XseB family.</text>
</comment>
<dbReference type="GO" id="GO:0009318">
    <property type="term" value="C:exodeoxyribonuclease VII complex"/>
    <property type="evidence" value="ECO:0007669"/>
    <property type="project" value="UniProtKB-UniRule"/>
</dbReference>
<evidence type="ECO:0000256" key="7">
    <source>
        <dbReference type="SAM" id="Coils"/>
    </source>
</evidence>
<dbReference type="PANTHER" id="PTHR34137:SF1">
    <property type="entry name" value="EXODEOXYRIBONUCLEASE 7 SMALL SUBUNIT"/>
    <property type="match status" value="1"/>
</dbReference>
<dbReference type="HAMAP" id="MF_00337">
    <property type="entry name" value="Exonuc_7_S"/>
    <property type="match status" value="1"/>
</dbReference>
<dbReference type="SUPFAM" id="SSF116842">
    <property type="entry name" value="XseB-like"/>
    <property type="match status" value="1"/>
</dbReference>
<comment type="subcellular location">
    <subcellularLocation>
        <location evidence="6">Cytoplasm</location>
    </subcellularLocation>
</comment>
<gene>
    <name evidence="6" type="primary">xseB</name>
    <name evidence="8" type="ORF">A3F28_00840</name>
</gene>
<dbReference type="Pfam" id="PF02609">
    <property type="entry name" value="Exonuc_VII_S"/>
    <property type="match status" value="1"/>
</dbReference>
<evidence type="ECO:0000256" key="4">
    <source>
        <dbReference type="ARBA" id="ARBA00022801"/>
    </source>
</evidence>
<dbReference type="GO" id="GO:0008855">
    <property type="term" value="F:exodeoxyribonuclease VII activity"/>
    <property type="evidence" value="ECO:0007669"/>
    <property type="project" value="UniProtKB-UniRule"/>
</dbReference>
<dbReference type="Gene3D" id="1.10.287.1040">
    <property type="entry name" value="Exonuclease VII, small subunit"/>
    <property type="match status" value="1"/>
</dbReference>
<keyword evidence="4 6" id="KW-0378">Hydrolase</keyword>
<comment type="caution">
    <text evidence="8">The sequence shown here is derived from an EMBL/GenBank/DDBJ whole genome shotgun (WGS) entry which is preliminary data.</text>
</comment>
<evidence type="ECO:0000256" key="3">
    <source>
        <dbReference type="ARBA" id="ARBA00022722"/>
    </source>
</evidence>
<reference evidence="8 9" key="1">
    <citation type="journal article" date="2016" name="Nat. Commun.">
        <title>Thousands of microbial genomes shed light on interconnected biogeochemical processes in an aquifer system.</title>
        <authorList>
            <person name="Anantharaman K."/>
            <person name="Brown C.T."/>
            <person name="Hug L.A."/>
            <person name="Sharon I."/>
            <person name="Castelle C.J."/>
            <person name="Probst A.J."/>
            <person name="Thomas B.C."/>
            <person name="Singh A."/>
            <person name="Wilkins M.J."/>
            <person name="Karaoz U."/>
            <person name="Brodie E.L."/>
            <person name="Williams K.H."/>
            <person name="Hubbard S.S."/>
            <person name="Banfield J.F."/>
        </authorList>
    </citation>
    <scope>NUCLEOTIDE SEQUENCE [LARGE SCALE GENOMIC DNA]</scope>
</reference>
<comment type="subunit">
    <text evidence="6">Heterooligomer composed of large and small subunits.</text>
</comment>
<proteinExistence type="inferred from homology"/>
<protein>
    <recommendedName>
        <fullName evidence="6">Exodeoxyribonuclease 7 small subunit</fullName>
        <ecNumber evidence="6">3.1.11.6</ecNumber>
    </recommendedName>
    <alternativeName>
        <fullName evidence="6">Exodeoxyribonuclease VII small subunit</fullName>
        <shortName evidence="6">Exonuclease VII small subunit</shortName>
    </alternativeName>
</protein>
<dbReference type="PANTHER" id="PTHR34137">
    <property type="entry name" value="EXODEOXYRIBONUCLEASE 7 SMALL SUBUNIT"/>
    <property type="match status" value="1"/>
</dbReference>
<accession>A0A1F7UKV1</accession>
<keyword evidence="2 6" id="KW-0963">Cytoplasm</keyword>
<keyword evidence="7" id="KW-0175">Coiled coil</keyword>
<dbReference type="Proteomes" id="UP000176598">
    <property type="component" value="Unassembled WGS sequence"/>
</dbReference>
<keyword evidence="3 6" id="KW-0540">Nuclease</keyword>
<evidence type="ECO:0000256" key="5">
    <source>
        <dbReference type="ARBA" id="ARBA00022839"/>
    </source>
</evidence>
<comment type="catalytic activity">
    <reaction evidence="6">
        <text>Exonucleolytic cleavage in either 5'- to 3'- or 3'- to 5'-direction to yield nucleoside 5'-phosphates.</text>
        <dbReference type="EC" id="3.1.11.6"/>
    </reaction>
</comment>
<name>A0A1F7UKV1_9BACT</name>